<dbReference type="InterPro" id="IPR051412">
    <property type="entry name" value="Formin_Homology_Diaphanous_sf"/>
</dbReference>
<evidence type="ECO:0000256" key="1">
    <source>
        <dbReference type="SAM" id="MobiDB-lite"/>
    </source>
</evidence>
<keyword evidence="3" id="KW-1185">Reference proteome</keyword>
<feature type="domain" description="FH2" evidence="2">
    <location>
        <begin position="1"/>
        <end position="311"/>
    </location>
</feature>
<organism evidence="3 4">
    <name type="scientific">Parascaris equorum</name>
    <name type="common">Equine roundworm</name>
    <dbReference type="NCBI Taxonomy" id="6256"/>
    <lineage>
        <taxon>Eukaryota</taxon>
        <taxon>Metazoa</taxon>
        <taxon>Ecdysozoa</taxon>
        <taxon>Nematoda</taxon>
        <taxon>Chromadorea</taxon>
        <taxon>Rhabditida</taxon>
        <taxon>Spirurina</taxon>
        <taxon>Ascaridomorpha</taxon>
        <taxon>Ascaridoidea</taxon>
        <taxon>Ascarididae</taxon>
        <taxon>Parascaris</taxon>
    </lineage>
</organism>
<dbReference type="Gene3D" id="1.20.58.2220">
    <property type="entry name" value="Formin, FH2 domain"/>
    <property type="match status" value="1"/>
</dbReference>
<dbReference type="InterPro" id="IPR042201">
    <property type="entry name" value="FH2_Formin_sf"/>
</dbReference>
<proteinExistence type="predicted"/>
<dbReference type="Pfam" id="PF02181">
    <property type="entry name" value="FH2"/>
    <property type="match status" value="1"/>
</dbReference>
<protein>
    <submittedName>
        <fullName evidence="4">FH2 domain-containing protein</fullName>
    </submittedName>
</protein>
<dbReference type="GO" id="GO:0030041">
    <property type="term" value="P:actin filament polymerization"/>
    <property type="evidence" value="ECO:0007669"/>
    <property type="project" value="TreeGrafter"/>
</dbReference>
<feature type="compositionally biased region" description="Pro residues" evidence="1">
    <location>
        <begin position="7"/>
        <end position="26"/>
    </location>
</feature>
<dbReference type="Proteomes" id="UP000887564">
    <property type="component" value="Unplaced"/>
</dbReference>
<dbReference type="WBParaSite" id="PEQ_0000086001-mRNA-1">
    <property type="protein sequence ID" value="PEQ_0000086001-mRNA-1"/>
    <property type="gene ID" value="PEQ_0000086001"/>
</dbReference>
<dbReference type="PANTHER" id="PTHR45691">
    <property type="entry name" value="PROTEIN DIAPHANOUS"/>
    <property type="match status" value="1"/>
</dbReference>
<dbReference type="Gene3D" id="6.10.30.30">
    <property type="match status" value="1"/>
</dbReference>
<dbReference type="InterPro" id="IPR015425">
    <property type="entry name" value="FH2_Formin"/>
</dbReference>
<dbReference type="PROSITE" id="PS51444">
    <property type="entry name" value="FH2"/>
    <property type="match status" value="1"/>
</dbReference>
<feature type="region of interest" description="Disordered" evidence="1">
    <location>
        <begin position="1"/>
        <end position="39"/>
    </location>
</feature>
<dbReference type="SUPFAM" id="SSF101447">
    <property type="entry name" value="Formin homology 2 domain (FH2 domain)"/>
    <property type="match status" value="1"/>
</dbReference>
<reference evidence="4" key="1">
    <citation type="submission" date="2022-11" db="UniProtKB">
        <authorList>
            <consortium name="WormBaseParasite"/>
        </authorList>
    </citation>
    <scope>IDENTIFICATION</scope>
</reference>
<evidence type="ECO:0000313" key="3">
    <source>
        <dbReference type="Proteomes" id="UP000887564"/>
    </source>
</evidence>
<evidence type="ECO:0000313" key="4">
    <source>
        <dbReference type="WBParaSite" id="PEQ_0000086001-mRNA-1"/>
    </source>
</evidence>
<dbReference type="AlphaFoldDB" id="A0A914R842"/>
<name>A0A914R842_PAREQ</name>
<dbReference type="PANTHER" id="PTHR45691:SF6">
    <property type="entry name" value="PROTEIN DIAPHANOUS"/>
    <property type="match status" value="1"/>
</dbReference>
<sequence length="311" mass="34249">LLKLGSGPPPPPGFKGPPGPPPPPGFPGGFATSSPELPEYLKKKAKREVDVPLKKIAWTSATPLPIESSKAITTDTKGPPKKRVKRPLVISDDKMLQALEDSLRVLELDEEGRGIKTVPVDPFVGCNWERFAATLASINALPARLDSLIFMLRFNETLNDLKPGISAVIEACDEVRTSVGFAMFLEMVLLVGNYMGHSSKTYKDTFAFEMSVLTKLTDTKDVDNNETLLHHLVLQMSQQANGAYVQFPIDDFMHIAKASRVNPDEMAKGVAALKNGIRKSGIAVRREKLGPFLEKAKAEYDIVEKVRQYDY</sequence>
<dbReference type="SMART" id="SM00498">
    <property type="entry name" value="FH2"/>
    <property type="match status" value="1"/>
</dbReference>
<accession>A0A914R842</accession>
<dbReference type="GO" id="GO:0005884">
    <property type="term" value="C:actin filament"/>
    <property type="evidence" value="ECO:0007669"/>
    <property type="project" value="TreeGrafter"/>
</dbReference>
<evidence type="ECO:0000259" key="2">
    <source>
        <dbReference type="PROSITE" id="PS51444"/>
    </source>
</evidence>